<dbReference type="InterPro" id="IPR029044">
    <property type="entry name" value="Nucleotide-diphossugar_trans"/>
</dbReference>
<organism evidence="4 5">
    <name type="scientific">Nocardioides lentus</name>
    <dbReference type="NCBI Taxonomy" id="338077"/>
    <lineage>
        <taxon>Bacteria</taxon>
        <taxon>Bacillati</taxon>
        <taxon>Actinomycetota</taxon>
        <taxon>Actinomycetes</taxon>
        <taxon>Propionibacteriales</taxon>
        <taxon>Nocardioidaceae</taxon>
        <taxon>Nocardioides</taxon>
    </lineage>
</organism>
<evidence type="ECO:0000256" key="3">
    <source>
        <dbReference type="SAM" id="MobiDB-lite"/>
    </source>
</evidence>
<dbReference type="Gene3D" id="3.90.550.10">
    <property type="entry name" value="Spore Coat Polysaccharide Biosynthesis Protein SpsA, Chain A"/>
    <property type="match status" value="1"/>
</dbReference>
<dbReference type="RefSeq" id="WP_344006216.1">
    <property type="nucleotide sequence ID" value="NZ_BAAAMY010000004.1"/>
</dbReference>
<feature type="region of interest" description="Disordered" evidence="3">
    <location>
        <begin position="241"/>
        <end position="268"/>
    </location>
</feature>
<keyword evidence="1" id="KW-0808">Transferase</keyword>
<dbReference type="GO" id="GO:0016779">
    <property type="term" value="F:nucleotidyltransferase activity"/>
    <property type="evidence" value="ECO:0007669"/>
    <property type="project" value="UniProtKB-KW"/>
</dbReference>
<dbReference type="InterPro" id="IPR034683">
    <property type="entry name" value="IspD/TarI"/>
</dbReference>
<sequence length="268" mass="28631">MPAASTPAAPTPRAALVLLAAGEGRRSGHATNKVLLPLAGRRVFTWSIRWARLLPMFVETVVVVREGDQEQVEAICRREVEGPVRLVVGGASRHESEWAALQALAPAIAAGDLDVVAIHDAARPLASSDVFATVTEQALTHGGAIPVADQRSLAPREPTEVLADRLVAVQTPQAFRAGPLLGAYAAAHADGFVGTDTASCMERYTDLPVRCVPGDATNVKITFPEDLFLAERLLEKVDYDLSGGRTPPHGRRLPHLPTLRRARGEGTR</sequence>
<accession>A0ABP5ANM1</accession>
<dbReference type="InterPro" id="IPR050088">
    <property type="entry name" value="IspD/TarI_cytidylyltransf_bact"/>
</dbReference>
<evidence type="ECO:0000313" key="4">
    <source>
        <dbReference type="EMBL" id="GAA1916583.1"/>
    </source>
</evidence>
<comment type="caution">
    <text evidence="4">The sequence shown here is derived from an EMBL/GenBank/DDBJ whole genome shotgun (WGS) entry which is preliminary data.</text>
</comment>
<evidence type="ECO:0000313" key="5">
    <source>
        <dbReference type="Proteomes" id="UP001501612"/>
    </source>
</evidence>
<dbReference type="CDD" id="cd02516">
    <property type="entry name" value="CDP-ME_synthetase"/>
    <property type="match status" value="1"/>
</dbReference>
<evidence type="ECO:0000256" key="1">
    <source>
        <dbReference type="ARBA" id="ARBA00022679"/>
    </source>
</evidence>
<feature type="compositionally biased region" description="Basic residues" evidence="3">
    <location>
        <begin position="248"/>
        <end position="261"/>
    </location>
</feature>
<dbReference type="SUPFAM" id="SSF53448">
    <property type="entry name" value="Nucleotide-diphospho-sugar transferases"/>
    <property type="match status" value="1"/>
</dbReference>
<reference evidence="5" key="1">
    <citation type="journal article" date="2019" name="Int. J. Syst. Evol. Microbiol.">
        <title>The Global Catalogue of Microorganisms (GCM) 10K type strain sequencing project: providing services to taxonomists for standard genome sequencing and annotation.</title>
        <authorList>
            <consortium name="The Broad Institute Genomics Platform"/>
            <consortium name="The Broad Institute Genome Sequencing Center for Infectious Disease"/>
            <person name="Wu L."/>
            <person name="Ma J."/>
        </authorList>
    </citation>
    <scope>NUCLEOTIDE SEQUENCE [LARGE SCALE GENOMIC DNA]</scope>
    <source>
        <strain evidence="5">JCM 14046</strain>
    </source>
</reference>
<keyword evidence="5" id="KW-1185">Reference proteome</keyword>
<proteinExistence type="predicted"/>
<gene>
    <name evidence="4" type="ORF">GCM10009737_17560</name>
</gene>
<name>A0ABP5ANM1_9ACTN</name>
<protein>
    <submittedName>
        <fullName evidence="4">IspD/TarI family cytidylyltransferase</fullName>
    </submittedName>
</protein>
<dbReference type="EMBL" id="BAAAMY010000004">
    <property type="protein sequence ID" value="GAA1916583.1"/>
    <property type="molecule type" value="Genomic_DNA"/>
</dbReference>
<evidence type="ECO:0000256" key="2">
    <source>
        <dbReference type="ARBA" id="ARBA00022695"/>
    </source>
</evidence>
<dbReference type="Pfam" id="PF01128">
    <property type="entry name" value="IspD"/>
    <property type="match status" value="1"/>
</dbReference>
<keyword evidence="2 4" id="KW-0548">Nucleotidyltransferase</keyword>
<dbReference type="PANTHER" id="PTHR32125">
    <property type="entry name" value="2-C-METHYL-D-ERYTHRITOL 4-PHOSPHATE CYTIDYLYLTRANSFERASE, CHLOROPLASTIC"/>
    <property type="match status" value="1"/>
</dbReference>
<dbReference type="PANTHER" id="PTHR32125:SF4">
    <property type="entry name" value="2-C-METHYL-D-ERYTHRITOL 4-PHOSPHATE CYTIDYLYLTRANSFERASE, CHLOROPLASTIC"/>
    <property type="match status" value="1"/>
</dbReference>
<dbReference type="Proteomes" id="UP001501612">
    <property type="component" value="Unassembled WGS sequence"/>
</dbReference>